<dbReference type="PANTHER" id="PTHR36450:SF1">
    <property type="entry name" value="THIOREDOXIN"/>
    <property type="match status" value="1"/>
</dbReference>
<dbReference type="PIRSF" id="PIRSF037031">
    <property type="entry name" value="Redox_disulphide_2"/>
    <property type="match status" value="1"/>
</dbReference>
<comment type="caution">
    <text evidence="2">The sequence shown here is derived from an EMBL/GenBank/DDBJ whole genome shotgun (WGS) entry which is preliminary data.</text>
</comment>
<sequence length="77" mass="8450">MIIKILGTGCSKCNKLEENTKLAVGELGVNASIEKVTDFKEIMKYGVMQTPTLVVDEKVKAIGKIPSIEEIKKILTK</sequence>
<name>A0ABS6EA31_9FIRM</name>
<dbReference type="InterPro" id="IPR012336">
    <property type="entry name" value="Thioredoxin-like_fold"/>
</dbReference>
<dbReference type="Proteomes" id="UP000749471">
    <property type="component" value="Unassembled WGS sequence"/>
</dbReference>
<organism evidence="2 3">
    <name type="scientific">Tissierella simiarum</name>
    <dbReference type="NCBI Taxonomy" id="2841534"/>
    <lineage>
        <taxon>Bacteria</taxon>
        <taxon>Bacillati</taxon>
        <taxon>Bacillota</taxon>
        <taxon>Tissierellia</taxon>
        <taxon>Tissierellales</taxon>
        <taxon>Tissierellaceae</taxon>
        <taxon>Tissierella</taxon>
    </lineage>
</organism>
<dbReference type="Pfam" id="PF13192">
    <property type="entry name" value="Thioredoxin_3"/>
    <property type="match status" value="1"/>
</dbReference>
<keyword evidence="3" id="KW-1185">Reference proteome</keyword>
<gene>
    <name evidence="2" type="ORF">KQI42_17375</name>
</gene>
<feature type="domain" description="Thioredoxin-like fold" evidence="1">
    <location>
        <begin position="1"/>
        <end position="75"/>
    </location>
</feature>
<reference evidence="2 3" key="1">
    <citation type="submission" date="2021-06" db="EMBL/GenBank/DDBJ databases">
        <authorList>
            <person name="Sun Q."/>
            <person name="Li D."/>
        </authorList>
    </citation>
    <scope>NUCLEOTIDE SEQUENCE [LARGE SCALE GENOMIC DNA]</scope>
    <source>
        <strain evidence="2 3">MSJ-40</strain>
    </source>
</reference>
<evidence type="ECO:0000259" key="1">
    <source>
        <dbReference type="Pfam" id="PF13192"/>
    </source>
</evidence>
<dbReference type="NCBIfam" id="TIGR00412">
    <property type="entry name" value="redox_disulf_2"/>
    <property type="match status" value="1"/>
</dbReference>
<proteinExistence type="predicted"/>
<dbReference type="RefSeq" id="WP_216521618.1">
    <property type="nucleotide sequence ID" value="NZ_JAHLPM010000019.1"/>
</dbReference>
<evidence type="ECO:0000313" key="2">
    <source>
        <dbReference type="EMBL" id="MBU5439790.1"/>
    </source>
</evidence>
<dbReference type="InterPro" id="IPR005243">
    <property type="entry name" value="THIRX-like_proc"/>
</dbReference>
<protein>
    <submittedName>
        <fullName evidence="2">TM0996/MTH895 family glutaredoxin-like protein</fullName>
    </submittedName>
</protein>
<evidence type="ECO:0000313" key="3">
    <source>
        <dbReference type="Proteomes" id="UP000749471"/>
    </source>
</evidence>
<dbReference type="EMBL" id="JAHLPM010000019">
    <property type="protein sequence ID" value="MBU5439790.1"/>
    <property type="molecule type" value="Genomic_DNA"/>
</dbReference>
<dbReference type="PANTHER" id="PTHR36450">
    <property type="entry name" value="THIOREDOXIN"/>
    <property type="match status" value="1"/>
</dbReference>
<accession>A0ABS6EA31</accession>